<evidence type="ECO:0000313" key="3">
    <source>
        <dbReference type="Proteomes" id="UP000011648"/>
    </source>
</evidence>
<evidence type="ECO:0000313" key="2">
    <source>
        <dbReference type="EMBL" id="ELY87439.1"/>
    </source>
</evidence>
<gene>
    <name evidence="2" type="ORF">C484_17146</name>
</gene>
<feature type="compositionally biased region" description="Acidic residues" evidence="1">
    <location>
        <begin position="113"/>
        <end position="123"/>
    </location>
</feature>
<feature type="region of interest" description="Disordered" evidence="1">
    <location>
        <begin position="55"/>
        <end position="193"/>
    </location>
</feature>
<proteinExistence type="predicted"/>
<reference evidence="2 3" key="1">
    <citation type="journal article" date="2014" name="PLoS Genet.">
        <title>Phylogenetically driven sequencing of extremely halophilic archaea reveals strategies for static and dynamic osmo-response.</title>
        <authorList>
            <person name="Becker E.A."/>
            <person name="Seitzer P.M."/>
            <person name="Tritt A."/>
            <person name="Larsen D."/>
            <person name="Krusor M."/>
            <person name="Yao A.I."/>
            <person name="Wu D."/>
            <person name="Madern D."/>
            <person name="Eisen J.A."/>
            <person name="Darling A.E."/>
            <person name="Facciotti M.T."/>
        </authorList>
    </citation>
    <scope>NUCLEOTIDE SEQUENCE [LARGE SCALE GENOMIC DNA]</scope>
    <source>
        <strain evidence="2 3">DSM 12281</strain>
    </source>
</reference>
<evidence type="ECO:0000256" key="1">
    <source>
        <dbReference type="SAM" id="MobiDB-lite"/>
    </source>
</evidence>
<dbReference type="Proteomes" id="UP000011648">
    <property type="component" value="Unassembled WGS sequence"/>
</dbReference>
<dbReference type="EMBL" id="AOIL01000054">
    <property type="protein sequence ID" value="ELY87439.1"/>
    <property type="molecule type" value="Genomic_DNA"/>
</dbReference>
<dbReference type="RefSeq" id="WP_006827065.1">
    <property type="nucleotide sequence ID" value="NZ_AOIL01000054.1"/>
</dbReference>
<sequence>MHALNHCDFCASDAAGTYEVIPAELDPTEDEQRRVSLCPDCKRRLGTVLEPLLERLRSDTITDSHQSHSDTETAETPATDETGSDDSSTQRTPPESTSSEGAVNSDSGSDSDSNSETDSDAESDAPPAGRFETGNEITFDEPSEETPGSGDATGETDEASAEPTQESNPAETEAEPTARSESTRAAPASPRAYPKVIRLLRNREFPMGREAVESLAAGAYDLEAEEAEAIIEHALERDEFTERGGELHRPSS</sequence>
<protein>
    <submittedName>
        <fullName evidence="2">Uncharacterized protein</fullName>
    </submittedName>
</protein>
<organism evidence="2 3">
    <name type="scientific">Natrialba taiwanensis DSM 12281</name>
    <dbReference type="NCBI Taxonomy" id="1230458"/>
    <lineage>
        <taxon>Archaea</taxon>
        <taxon>Methanobacteriati</taxon>
        <taxon>Methanobacteriota</taxon>
        <taxon>Stenosarchaea group</taxon>
        <taxon>Halobacteria</taxon>
        <taxon>Halobacteriales</taxon>
        <taxon>Natrialbaceae</taxon>
        <taxon>Natrialba</taxon>
    </lineage>
</organism>
<comment type="caution">
    <text evidence="2">The sequence shown here is derived from an EMBL/GenBank/DDBJ whole genome shotgun (WGS) entry which is preliminary data.</text>
</comment>
<dbReference type="AlphaFoldDB" id="L9ZM49"/>
<feature type="compositionally biased region" description="Polar residues" evidence="1">
    <location>
        <begin position="85"/>
        <end position="102"/>
    </location>
</feature>
<feature type="compositionally biased region" description="Basic and acidic residues" evidence="1">
    <location>
        <begin position="55"/>
        <end position="71"/>
    </location>
</feature>
<accession>L9ZM49</accession>
<dbReference type="OrthoDB" id="204261at2157"/>
<dbReference type="STRING" id="1230458.C484_17146"/>
<keyword evidence="3" id="KW-1185">Reference proteome</keyword>
<dbReference type="PATRIC" id="fig|1230458.4.peg.3475"/>
<name>L9ZM49_9EURY</name>